<organism evidence="1 2">
    <name type="scientific">Hydrogenophaga pseudoflava</name>
    <name type="common">Pseudomonas carboxydoflava</name>
    <dbReference type="NCBI Taxonomy" id="47421"/>
    <lineage>
        <taxon>Bacteria</taxon>
        <taxon>Pseudomonadati</taxon>
        <taxon>Pseudomonadota</taxon>
        <taxon>Betaproteobacteria</taxon>
        <taxon>Burkholderiales</taxon>
        <taxon>Comamonadaceae</taxon>
        <taxon>Hydrogenophaga</taxon>
    </lineage>
</organism>
<sequence>MPSSRLALTLGTATLVLMGCSSISLDQPAPKADAAGSGSDVRVVRSYDNSFDGEISGTPAPDSRFAKVKIGMELEQVYKLIGEPDQLYNHTTGKNWIPFYFGADGQRIVTHYRGEGCLTYSAGGVFNGKKQLLRMDVDAAGQCYKP</sequence>
<proteinExistence type="predicted"/>
<evidence type="ECO:0000313" key="1">
    <source>
        <dbReference type="EMBL" id="QBM28904.1"/>
    </source>
</evidence>
<protein>
    <recommendedName>
        <fullName evidence="3">SmpA / OmlA family protein</fullName>
    </recommendedName>
</protein>
<keyword evidence="2" id="KW-1185">Reference proteome</keyword>
<dbReference type="KEGG" id="hpse:HPF_14480"/>
<reference evidence="1 2" key="1">
    <citation type="submission" date="2019-03" db="EMBL/GenBank/DDBJ databases">
        <authorList>
            <person name="Sebastian G."/>
            <person name="Baumann P."/>
            <person name="Ruckert C."/>
            <person name="Kalinowski J."/>
            <person name="Nebel B."/>
            <person name="Takors R."/>
            <person name="Blombach B."/>
        </authorList>
    </citation>
    <scope>NUCLEOTIDE SEQUENCE [LARGE SCALE GENOMIC DNA]</scope>
    <source>
        <strain evidence="1 2">DSM 1084</strain>
    </source>
</reference>
<accession>A0A4P6X591</accession>
<dbReference type="RefSeq" id="WP_133156987.1">
    <property type="nucleotide sequence ID" value="NZ_CP037867.1"/>
</dbReference>
<dbReference type="EMBL" id="CP037867">
    <property type="protein sequence ID" value="QBM28904.1"/>
    <property type="molecule type" value="Genomic_DNA"/>
</dbReference>
<dbReference type="Proteomes" id="UP000293912">
    <property type="component" value="Chromosome"/>
</dbReference>
<dbReference type="PROSITE" id="PS51257">
    <property type="entry name" value="PROKAR_LIPOPROTEIN"/>
    <property type="match status" value="1"/>
</dbReference>
<name>A0A4P6X591_HYDPS</name>
<evidence type="ECO:0008006" key="3">
    <source>
        <dbReference type="Google" id="ProtNLM"/>
    </source>
</evidence>
<dbReference type="AlphaFoldDB" id="A0A4P6X591"/>
<evidence type="ECO:0000313" key="2">
    <source>
        <dbReference type="Proteomes" id="UP000293912"/>
    </source>
</evidence>
<gene>
    <name evidence="1" type="ORF">HPF_14480</name>
</gene>